<name>A0ABD1HHE0_SALDI</name>
<evidence type="ECO:0000256" key="1">
    <source>
        <dbReference type="ARBA" id="ARBA00022723"/>
    </source>
</evidence>
<dbReference type="CDD" id="cd19821">
    <property type="entry name" value="Bbox1_BBX-like"/>
    <property type="match status" value="1"/>
</dbReference>
<comment type="caution">
    <text evidence="6">The sequence shown here is derived from an EMBL/GenBank/DDBJ whole genome shotgun (WGS) entry which is preliminary data.</text>
</comment>
<proteinExistence type="predicted"/>
<organism evidence="6 7">
    <name type="scientific">Salvia divinorum</name>
    <name type="common">Maria pastora</name>
    <name type="synonym">Diviner's sage</name>
    <dbReference type="NCBI Taxonomy" id="28513"/>
    <lineage>
        <taxon>Eukaryota</taxon>
        <taxon>Viridiplantae</taxon>
        <taxon>Streptophyta</taxon>
        <taxon>Embryophyta</taxon>
        <taxon>Tracheophyta</taxon>
        <taxon>Spermatophyta</taxon>
        <taxon>Magnoliopsida</taxon>
        <taxon>eudicotyledons</taxon>
        <taxon>Gunneridae</taxon>
        <taxon>Pentapetalae</taxon>
        <taxon>asterids</taxon>
        <taxon>lamiids</taxon>
        <taxon>Lamiales</taxon>
        <taxon>Lamiaceae</taxon>
        <taxon>Nepetoideae</taxon>
        <taxon>Mentheae</taxon>
        <taxon>Salviinae</taxon>
        <taxon>Salvia</taxon>
        <taxon>Salvia subgen. Calosphace</taxon>
    </lineage>
</organism>
<evidence type="ECO:0000256" key="2">
    <source>
        <dbReference type="ARBA" id="ARBA00022771"/>
    </source>
</evidence>
<dbReference type="PANTHER" id="PTHR31717:SF60">
    <property type="entry name" value="B-BOX TYPE ZINC FINGER FAMILY PROTEIN"/>
    <property type="match status" value="1"/>
</dbReference>
<protein>
    <submittedName>
        <fullName evidence="6">Zinc finger protein CONSTANS-LIKE 4-like</fullName>
    </submittedName>
</protein>
<dbReference type="InterPro" id="IPR049808">
    <property type="entry name" value="CONSTANS-like_Bbox1"/>
</dbReference>
<evidence type="ECO:0000313" key="6">
    <source>
        <dbReference type="EMBL" id="KAL1555569.1"/>
    </source>
</evidence>
<feature type="region of interest" description="Disordered" evidence="4">
    <location>
        <begin position="76"/>
        <end position="123"/>
    </location>
</feature>
<reference evidence="6 7" key="1">
    <citation type="submission" date="2024-06" db="EMBL/GenBank/DDBJ databases">
        <title>A chromosome level genome sequence of Diviner's sage (Salvia divinorum).</title>
        <authorList>
            <person name="Ford S.A."/>
            <person name="Ro D.-K."/>
            <person name="Ness R.W."/>
            <person name="Phillips M.A."/>
        </authorList>
    </citation>
    <scope>NUCLEOTIDE SEQUENCE [LARGE SCALE GENOMIC DNA]</scope>
    <source>
        <strain evidence="6">SAF-2024a</strain>
        <tissue evidence="6">Leaf</tissue>
    </source>
</reference>
<accession>A0ABD1HHE0</accession>
<dbReference type="InterPro" id="IPR000315">
    <property type="entry name" value="Znf_B-box"/>
</dbReference>
<evidence type="ECO:0000256" key="3">
    <source>
        <dbReference type="ARBA" id="ARBA00022833"/>
    </source>
</evidence>
<evidence type="ECO:0000256" key="4">
    <source>
        <dbReference type="SAM" id="MobiDB-lite"/>
    </source>
</evidence>
<dbReference type="Proteomes" id="UP001567538">
    <property type="component" value="Unassembled WGS sequence"/>
</dbReference>
<keyword evidence="3" id="KW-0862">Zinc</keyword>
<dbReference type="EMBL" id="JBEAFC010000005">
    <property type="protein sequence ID" value="KAL1555569.1"/>
    <property type="molecule type" value="Genomic_DNA"/>
</dbReference>
<keyword evidence="1" id="KW-0479">Metal-binding</keyword>
<sequence>MKKSCELCKQTARIHCESDQASLCWDCDGRVHSANFLVARHSRNLLCRVCQSPTPWSAAGSKLEATYSACRRCAKGSAGRDGDREEEEKAAEEMAENHVAPWSPPPESSLSGGDGGEAAVTRKRGRLENDRVIIDDLNICTTAAEVADSVCRGISTRQRKSQRVGGGEFEARASEMESPTEEAAVRRFLPEEEVPGDKTADYRARAVDLNLTLGLFNG</sequence>
<evidence type="ECO:0000259" key="5">
    <source>
        <dbReference type="SMART" id="SM00336"/>
    </source>
</evidence>
<dbReference type="GO" id="GO:0008270">
    <property type="term" value="F:zinc ion binding"/>
    <property type="evidence" value="ECO:0007669"/>
    <property type="project" value="UniProtKB-KW"/>
</dbReference>
<keyword evidence="2" id="KW-0863">Zinc-finger</keyword>
<dbReference type="AlphaFoldDB" id="A0ABD1HHE0"/>
<feature type="domain" description="B box-type" evidence="5">
    <location>
        <begin position="1"/>
        <end position="46"/>
    </location>
</feature>
<dbReference type="SMART" id="SM00336">
    <property type="entry name" value="BBOX"/>
    <property type="match status" value="1"/>
</dbReference>
<dbReference type="Pfam" id="PF00643">
    <property type="entry name" value="zf-B_box"/>
    <property type="match status" value="1"/>
</dbReference>
<keyword evidence="7" id="KW-1185">Reference proteome</keyword>
<dbReference type="PANTHER" id="PTHR31717">
    <property type="entry name" value="ZINC FINGER PROTEIN CONSTANS-LIKE 10"/>
    <property type="match status" value="1"/>
</dbReference>
<evidence type="ECO:0000313" key="7">
    <source>
        <dbReference type="Proteomes" id="UP001567538"/>
    </source>
</evidence>
<gene>
    <name evidence="6" type="ORF">AAHA92_11286</name>
</gene>